<keyword evidence="2" id="KW-1185">Reference proteome</keyword>
<evidence type="ECO:0000313" key="2">
    <source>
        <dbReference type="Proteomes" id="UP001271890"/>
    </source>
</evidence>
<proteinExistence type="predicted"/>
<gene>
    <name evidence="1" type="ORF">FE392_18045</name>
</gene>
<reference evidence="2" key="1">
    <citation type="journal article" date="2024" name="Toxins">
        <title>Genome Sequence Analysis of Native Xenorhabdus Strains Isolated from Entomopathogenic Nematodes in Argentina.</title>
        <authorList>
            <person name="Palma L."/>
            <person name="Frizzo L."/>
            <person name="Kaiser S."/>
            <person name="Berry C."/>
            <person name="Caballero P."/>
            <person name="Bode H.B."/>
            <person name="Del Valle E.E."/>
        </authorList>
    </citation>
    <scope>NUCLEOTIDE SEQUENCE [LARGE SCALE GENOMIC DNA]</scope>
    <source>
        <strain evidence="2">12</strain>
    </source>
</reference>
<comment type="caution">
    <text evidence="1">The sequence shown here is derived from an EMBL/GenBank/DDBJ whole genome shotgun (WGS) entry which is preliminary data.</text>
</comment>
<dbReference type="EMBL" id="VCDN01000100">
    <property type="protein sequence ID" value="MDX7989188.1"/>
    <property type="molecule type" value="Genomic_DNA"/>
</dbReference>
<accession>A0ABU4SEH0</accession>
<dbReference type="Proteomes" id="UP001271890">
    <property type="component" value="Unassembled WGS sequence"/>
</dbReference>
<dbReference type="RefSeq" id="WP_319931558.1">
    <property type="nucleotide sequence ID" value="NZ_VCDN01000100.1"/>
</dbReference>
<name>A0ABU4SEH0_9GAMM</name>
<protein>
    <recommendedName>
        <fullName evidence="3">Phage protein</fullName>
    </recommendedName>
</protein>
<evidence type="ECO:0008006" key="3">
    <source>
        <dbReference type="Google" id="ProtNLM"/>
    </source>
</evidence>
<organism evidence="1 2">
    <name type="scientific">Xenorhabdus santafensis</name>
    <dbReference type="NCBI Taxonomy" id="2582833"/>
    <lineage>
        <taxon>Bacteria</taxon>
        <taxon>Pseudomonadati</taxon>
        <taxon>Pseudomonadota</taxon>
        <taxon>Gammaproteobacteria</taxon>
        <taxon>Enterobacterales</taxon>
        <taxon>Morganellaceae</taxon>
        <taxon>Xenorhabdus</taxon>
    </lineage>
</organism>
<sequence length="229" mass="27131">MKERPIIFNGDMVRAILSGRKTQTRRPIPDWQLPKHYPDNEHSNKWMAIAQRHPRYGFAVFGETEELCAKELEEAISCPCGNKLEHLWVRETFQFGLCTKSTLAYRATHKSEDLEDGWREPVKWRPSIHMPRWASRITLEITNVRVERLKDISEQDAISEGMQFTDYGKNHFNQQRNGWSWQETTHHDECLSTARFAFGNLWESNYGEYSWDANPWVWVIDFRRIDNGN</sequence>
<evidence type="ECO:0000313" key="1">
    <source>
        <dbReference type="EMBL" id="MDX7989188.1"/>
    </source>
</evidence>